<keyword evidence="2 11" id="KW-0690">Ribosome biogenesis</keyword>
<comment type="similarity">
    <text evidence="11">Belongs to the ribonuclease M5 family.</text>
</comment>
<organism evidence="14 15">
    <name type="scientific">Candidatus Reconcilbacillus cellulovorans</name>
    <dbReference type="NCBI Taxonomy" id="1906605"/>
    <lineage>
        <taxon>Bacteria</taxon>
        <taxon>Bacillati</taxon>
        <taxon>Bacillota</taxon>
        <taxon>Bacilli</taxon>
        <taxon>Bacillales</taxon>
        <taxon>Paenibacillaceae</taxon>
        <taxon>Candidatus Reconcilbacillus</taxon>
    </lineage>
</organism>
<dbReference type="SMART" id="SM00493">
    <property type="entry name" value="TOPRIM"/>
    <property type="match status" value="1"/>
</dbReference>
<dbReference type="SUPFAM" id="SSF110455">
    <property type="entry name" value="Toprim domain"/>
    <property type="match status" value="1"/>
</dbReference>
<dbReference type="GO" id="GO:0019843">
    <property type="term" value="F:rRNA binding"/>
    <property type="evidence" value="ECO:0007669"/>
    <property type="project" value="UniProtKB-KW"/>
</dbReference>
<dbReference type="GO" id="GO:0043822">
    <property type="term" value="F:ribonuclease M5 activity"/>
    <property type="evidence" value="ECO:0007669"/>
    <property type="project" value="UniProtKB-UniRule"/>
</dbReference>
<evidence type="ECO:0000256" key="5">
    <source>
        <dbReference type="ARBA" id="ARBA00022723"/>
    </source>
</evidence>
<dbReference type="Proteomes" id="UP000243688">
    <property type="component" value="Unassembled WGS sequence"/>
</dbReference>
<evidence type="ECO:0000256" key="9">
    <source>
        <dbReference type="ARBA" id="ARBA00022842"/>
    </source>
</evidence>
<dbReference type="AlphaFoldDB" id="A0A2A6E310"/>
<evidence type="ECO:0000256" key="4">
    <source>
        <dbReference type="ARBA" id="ARBA00022722"/>
    </source>
</evidence>
<evidence type="ECO:0000256" key="2">
    <source>
        <dbReference type="ARBA" id="ARBA00022517"/>
    </source>
</evidence>
<dbReference type="GO" id="GO:0046872">
    <property type="term" value="F:metal ion binding"/>
    <property type="evidence" value="ECO:0007669"/>
    <property type="project" value="UniProtKB-KW"/>
</dbReference>
<evidence type="ECO:0000256" key="8">
    <source>
        <dbReference type="ARBA" id="ARBA00022801"/>
    </source>
</evidence>
<evidence type="ECO:0000256" key="7">
    <source>
        <dbReference type="ARBA" id="ARBA00022759"/>
    </source>
</evidence>
<keyword evidence="5" id="KW-0479">Metal-binding</keyword>
<dbReference type="PANTHER" id="PTHR39156">
    <property type="entry name" value="RIBONUCLEASE M5"/>
    <property type="match status" value="1"/>
</dbReference>
<keyword evidence="8 11" id="KW-0378">Hydrolase</keyword>
<evidence type="ECO:0000256" key="11">
    <source>
        <dbReference type="HAMAP-Rule" id="MF_01469"/>
    </source>
</evidence>
<evidence type="ECO:0000259" key="13">
    <source>
        <dbReference type="PROSITE" id="PS50880"/>
    </source>
</evidence>
<evidence type="ECO:0000313" key="14">
    <source>
        <dbReference type="EMBL" id="PDO11147.1"/>
    </source>
</evidence>
<comment type="subcellular location">
    <subcellularLocation>
        <location evidence="11">Cytoplasm</location>
    </subcellularLocation>
</comment>
<evidence type="ECO:0000256" key="3">
    <source>
        <dbReference type="ARBA" id="ARBA00022552"/>
    </source>
</evidence>
<dbReference type="InterPro" id="IPR006171">
    <property type="entry name" value="TOPRIM_dom"/>
</dbReference>
<keyword evidence="1 11" id="KW-0963">Cytoplasm</keyword>
<dbReference type="EMBL" id="MOXJ01000005">
    <property type="protein sequence ID" value="PDO11147.1"/>
    <property type="molecule type" value="Genomic_DNA"/>
</dbReference>
<dbReference type="Gene3D" id="3.40.1360.10">
    <property type="match status" value="1"/>
</dbReference>
<keyword evidence="9" id="KW-0460">Magnesium</keyword>
<dbReference type="GO" id="GO:0006364">
    <property type="term" value="P:rRNA processing"/>
    <property type="evidence" value="ECO:0007669"/>
    <property type="project" value="UniProtKB-UniRule"/>
</dbReference>
<dbReference type="Pfam" id="PF01751">
    <property type="entry name" value="Toprim"/>
    <property type="match status" value="1"/>
</dbReference>
<dbReference type="PROSITE" id="PS50880">
    <property type="entry name" value="TOPRIM"/>
    <property type="match status" value="1"/>
</dbReference>
<comment type="function">
    <text evidence="11">Required for correct processing of both the 5' and 3' ends of 5S rRNA precursor. Cleaves both sides of a double-stranded region yielding mature 5S rRNA in one step.</text>
</comment>
<keyword evidence="3 11" id="KW-0698">rRNA processing</keyword>
<dbReference type="EC" id="3.1.26.8" evidence="11 12"/>
<reference evidence="14 15" key="1">
    <citation type="submission" date="2016-12" db="EMBL/GenBank/DDBJ databases">
        <title>Candidatus Reconcilibacillus cellulovorans genome.</title>
        <authorList>
            <person name="Kolinko S."/>
            <person name="Wu Y.-W."/>
            <person name="Tachea F."/>
            <person name="Denzel E."/>
            <person name="Hiras J."/>
            <person name="Baecker N."/>
            <person name="Chan L.J."/>
            <person name="Eichorst S.A."/>
            <person name="Frey D."/>
            <person name="Adams P.D."/>
            <person name="Pray T."/>
            <person name="Tanjore D."/>
            <person name="Petzold C.J."/>
            <person name="Gladden J.M."/>
            <person name="Simmons B.A."/>
            <person name="Singer S.W."/>
        </authorList>
    </citation>
    <scope>NUCLEOTIDE SEQUENCE [LARGE SCALE GENOMIC DNA]</scope>
    <source>
        <strain evidence="14">JTherm</strain>
    </source>
</reference>
<feature type="domain" description="Toprim" evidence="13">
    <location>
        <begin position="2"/>
        <end position="88"/>
    </location>
</feature>
<keyword evidence="7 11" id="KW-0255">Endonuclease</keyword>
<accession>A0A2A6E310</accession>
<dbReference type="HAMAP" id="MF_01469">
    <property type="entry name" value="RNase_M5"/>
    <property type="match status" value="1"/>
</dbReference>
<dbReference type="InterPro" id="IPR025156">
    <property type="entry name" value="RNase_M5_C"/>
</dbReference>
<dbReference type="NCBIfam" id="TIGR00334">
    <property type="entry name" value="5S_RNA_mat_M5"/>
    <property type="match status" value="1"/>
</dbReference>
<keyword evidence="4 11" id="KW-0540">Nuclease</keyword>
<gene>
    <name evidence="11" type="primary">rnmV</name>
    <name evidence="14" type="ORF">BLM47_03665</name>
</gene>
<keyword evidence="10 11" id="KW-0694">RNA-binding</keyword>
<evidence type="ECO:0000256" key="12">
    <source>
        <dbReference type="NCBIfam" id="TIGR00334"/>
    </source>
</evidence>
<dbReference type="PANTHER" id="PTHR39156:SF1">
    <property type="entry name" value="RIBONUCLEASE M5"/>
    <property type="match status" value="1"/>
</dbReference>
<dbReference type="InterPro" id="IPR034141">
    <property type="entry name" value="TOPRIM_RNase_M5-like"/>
</dbReference>
<comment type="caution">
    <text evidence="14">The sequence shown here is derived from an EMBL/GenBank/DDBJ whole genome shotgun (WGS) entry which is preliminary data.</text>
</comment>
<proteinExistence type="inferred from homology"/>
<evidence type="ECO:0000256" key="1">
    <source>
        <dbReference type="ARBA" id="ARBA00022490"/>
    </source>
</evidence>
<dbReference type="CDD" id="cd01027">
    <property type="entry name" value="TOPRIM_RNase_M5_like"/>
    <property type="match status" value="1"/>
</dbReference>
<evidence type="ECO:0000256" key="6">
    <source>
        <dbReference type="ARBA" id="ARBA00022730"/>
    </source>
</evidence>
<dbReference type="GO" id="GO:0005737">
    <property type="term" value="C:cytoplasm"/>
    <property type="evidence" value="ECO:0007669"/>
    <property type="project" value="UniProtKB-SubCell"/>
</dbReference>
<name>A0A2A6E310_9BACL</name>
<keyword evidence="6 11" id="KW-0699">rRNA-binding</keyword>
<dbReference type="InterPro" id="IPR004466">
    <property type="entry name" value="RNase_M5"/>
</dbReference>
<protein>
    <recommendedName>
        <fullName evidence="11 12">Ribonuclease M5</fullName>
        <ecNumber evidence="11 12">3.1.26.8</ecNumber>
    </recommendedName>
    <alternativeName>
        <fullName evidence="11">RNase M5</fullName>
    </alternativeName>
    <alternativeName>
        <fullName evidence="11">Ribosomal RNA terminal maturase M5</fullName>
    </alternativeName>
</protein>
<evidence type="ECO:0000313" key="15">
    <source>
        <dbReference type="Proteomes" id="UP000243688"/>
    </source>
</evidence>
<sequence>MREIVVVEGKNDAAAVRRASGADTLETNGSAVDEDVLRRIELACRRRGVILLFDPDYAGEKIRRTVASRVPGCRHAFLKPEEARRADGKIGVEYASDEAIRRALASARADGRKPDSDVRWDDVLAAGLAGRPDSAARRRAVGDALGWGYCNSKQFWRRIQMFGIRKDELFRALETCGLAETAVKAP</sequence>
<dbReference type="Pfam" id="PF13331">
    <property type="entry name" value="DUF4093"/>
    <property type="match status" value="1"/>
</dbReference>
<comment type="catalytic activity">
    <reaction evidence="11">
        <text>Endonucleolytic cleavage of RNA, removing 21 and 42 nucleotides, respectively, from the 5'- and 3'-termini of a 5S-rRNA precursor.</text>
        <dbReference type="EC" id="3.1.26.8"/>
    </reaction>
</comment>
<evidence type="ECO:0000256" key="10">
    <source>
        <dbReference type="ARBA" id="ARBA00022884"/>
    </source>
</evidence>